<sequence>MVQNVGQQPIGALFCSKIDEDKFLLQIFHTINRHRRFHLFILRPLLLWKTTVIAPRPSIRHRAASISSYSDLIIR</sequence>
<proteinExistence type="predicted"/>
<dbReference type="EMBL" id="GEDG01038836">
    <property type="protein sequence ID" value="JAP07399.1"/>
    <property type="molecule type" value="Transcribed_RNA"/>
</dbReference>
<protein>
    <submittedName>
        <fullName evidence="1">Putative ovule protein</fullName>
    </submittedName>
</protein>
<evidence type="ECO:0000313" key="1">
    <source>
        <dbReference type="EMBL" id="JAP07399.1"/>
    </source>
</evidence>
<accession>A0A0V0GI46</accession>
<name>A0A0V0GI46_SOLCH</name>
<reference evidence="1" key="1">
    <citation type="submission" date="2015-12" db="EMBL/GenBank/DDBJ databases">
        <title>Gene expression during late stages of embryo sac development: a critical building block for successful pollen-pistil interactions.</title>
        <authorList>
            <person name="Liu Y."/>
            <person name="Joly V."/>
            <person name="Sabar M."/>
            <person name="Matton D.P."/>
        </authorList>
    </citation>
    <scope>NUCLEOTIDE SEQUENCE</scope>
</reference>
<dbReference type="AlphaFoldDB" id="A0A0V0GI46"/>
<organism evidence="1">
    <name type="scientific">Solanum chacoense</name>
    <name type="common">Chaco potato</name>
    <dbReference type="NCBI Taxonomy" id="4108"/>
    <lineage>
        <taxon>Eukaryota</taxon>
        <taxon>Viridiplantae</taxon>
        <taxon>Streptophyta</taxon>
        <taxon>Embryophyta</taxon>
        <taxon>Tracheophyta</taxon>
        <taxon>Spermatophyta</taxon>
        <taxon>Magnoliopsida</taxon>
        <taxon>eudicotyledons</taxon>
        <taxon>Gunneridae</taxon>
        <taxon>Pentapetalae</taxon>
        <taxon>asterids</taxon>
        <taxon>lamiids</taxon>
        <taxon>Solanales</taxon>
        <taxon>Solanaceae</taxon>
        <taxon>Solanoideae</taxon>
        <taxon>Solaneae</taxon>
        <taxon>Solanum</taxon>
    </lineage>
</organism>